<keyword evidence="2" id="KW-1185">Reference proteome</keyword>
<dbReference type="PROSITE" id="PS51257">
    <property type="entry name" value="PROKAR_LIPOPROTEIN"/>
    <property type="match status" value="1"/>
</dbReference>
<dbReference type="EMBL" id="JAYKLX010000004">
    <property type="protein sequence ID" value="MEB3345780.1"/>
    <property type="molecule type" value="Genomic_DNA"/>
</dbReference>
<organism evidence="1 2">
    <name type="scientific">Aquimarina gracilis</name>
    <dbReference type="NCBI Taxonomy" id="874422"/>
    <lineage>
        <taxon>Bacteria</taxon>
        <taxon>Pseudomonadati</taxon>
        <taxon>Bacteroidota</taxon>
        <taxon>Flavobacteriia</taxon>
        <taxon>Flavobacteriales</taxon>
        <taxon>Flavobacteriaceae</taxon>
        <taxon>Aquimarina</taxon>
    </lineage>
</organism>
<evidence type="ECO:0000313" key="1">
    <source>
        <dbReference type="EMBL" id="MEB3345780.1"/>
    </source>
</evidence>
<name>A0ABU5ZUP5_9FLAO</name>
<protein>
    <recommendedName>
        <fullName evidence="3">DUF4249 family protein</fullName>
    </recommendedName>
</protein>
<sequence>MKKSLLILLSVTLFSCGGDDPDFQNSFDNGIDIQFAIFTPDVQASTLTYKLDIYESQEDWLAQKDAVYTSTISNDETVEFPAGIIRSDQTYYMEVESNNGEYSNWNPDQIEFIYESAFTESKPSQYHSIQLFKKVAKPFPGLYKFKSFYEPLPEDNILALWEGILPVTIEVKRDFTVIITDNENGVDKTITTRLYKKEEVERLVESSLLVLSNGDFIFKDQDWFGSTDSGFSFGGPDFTRGFRPIEYVLGE</sequence>
<comment type="caution">
    <text evidence="1">The sequence shown here is derived from an EMBL/GenBank/DDBJ whole genome shotgun (WGS) entry which is preliminary data.</text>
</comment>
<accession>A0ABU5ZUP5</accession>
<dbReference type="Proteomes" id="UP001327027">
    <property type="component" value="Unassembled WGS sequence"/>
</dbReference>
<proteinExistence type="predicted"/>
<evidence type="ECO:0000313" key="2">
    <source>
        <dbReference type="Proteomes" id="UP001327027"/>
    </source>
</evidence>
<evidence type="ECO:0008006" key="3">
    <source>
        <dbReference type="Google" id="ProtNLM"/>
    </source>
</evidence>
<reference evidence="1 2" key="1">
    <citation type="journal article" date="2013" name="Int. J. Syst. Evol. Microbiol.">
        <title>Aquimarina gracilis sp. nov., isolated from the gut microflora of a mussel, Mytilus coruscus, and emended description of Aquimarina spongiae.</title>
        <authorList>
            <person name="Park S.C."/>
            <person name="Choe H.N."/>
            <person name="Baik K.S."/>
            <person name="Seong C.N."/>
        </authorList>
    </citation>
    <scope>NUCLEOTIDE SEQUENCE [LARGE SCALE GENOMIC DNA]</scope>
    <source>
        <strain evidence="1 2">PSC32</strain>
    </source>
</reference>
<dbReference type="RefSeq" id="WP_324179809.1">
    <property type="nucleotide sequence ID" value="NZ_BAABAW010000007.1"/>
</dbReference>
<gene>
    <name evidence="1" type="ORF">U6A24_09925</name>
</gene>